<dbReference type="AlphaFoldDB" id="A0ABC9NL31"/>
<reference evidence="1 2" key="1">
    <citation type="submission" date="2008-02" db="EMBL/GenBank/DDBJ databases">
        <title>Annotation of Escherichia albertii TW07627.</title>
        <authorList>
            <person name="Sutton G."/>
            <person name="Whittam T.S."/>
            <person name="Sebastian Y."/>
        </authorList>
    </citation>
    <scope>NUCLEOTIDE SEQUENCE [LARGE SCALE GENOMIC DNA]</scope>
    <source>
        <strain evidence="1 2">TW07627</strain>
    </source>
</reference>
<dbReference type="EMBL" id="ABKX01000008">
    <property type="protein sequence ID" value="EDS91016.1"/>
    <property type="molecule type" value="Genomic_DNA"/>
</dbReference>
<accession>A0ABC9NL31</accession>
<proteinExistence type="predicted"/>
<comment type="caution">
    <text evidence="1">The sequence shown here is derived from an EMBL/GenBank/DDBJ whole genome shotgun (WGS) entry which is preliminary data.</text>
</comment>
<dbReference type="Proteomes" id="UP000003042">
    <property type="component" value="Unassembled WGS sequence"/>
</dbReference>
<evidence type="ECO:0000313" key="1">
    <source>
        <dbReference type="EMBL" id="EDS91016.1"/>
    </source>
</evidence>
<protein>
    <submittedName>
        <fullName evidence="1">Uncharacterized protein</fullName>
    </submittedName>
</protein>
<gene>
    <name evidence="1" type="ORF">ESCAB7627_3692</name>
</gene>
<name>A0ABC9NL31_ESCAT</name>
<evidence type="ECO:0000313" key="2">
    <source>
        <dbReference type="Proteomes" id="UP000003042"/>
    </source>
</evidence>
<organism evidence="1 2">
    <name type="scientific">Escherichia albertii (strain TW07627)</name>
    <dbReference type="NCBI Taxonomy" id="502347"/>
    <lineage>
        <taxon>Bacteria</taxon>
        <taxon>Pseudomonadati</taxon>
        <taxon>Pseudomonadota</taxon>
        <taxon>Gammaproteobacteria</taxon>
        <taxon>Enterobacterales</taxon>
        <taxon>Enterobacteriaceae</taxon>
        <taxon>Escherichia</taxon>
    </lineage>
</organism>
<sequence length="37" mass="4506">MKWKNESVEACFFILSWPYKKALLINFLQRTGHYQSK</sequence>